<dbReference type="Pfam" id="PF13304">
    <property type="entry name" value="AAA_21"/>
    <property type="match status" value="1"/>
</dbReference>
<protein>
    <submittedName>
        <fullName evidence="2">Abortive infection protein, putative</fullName>
    </submittedName>
</protein>
<keyword evidence="3" id="KW-1185">Reference proteome</keyword>
<evidence type="ECO:0000259" key="1">
    <source>
        <dbReference type="Pfam" id="PF13304"/>
    </source>
</evidence>
<accession>F3ZRU5</accession>
<dbReference type="Proteomes" id="UP000018439">
    <property type="component" value="Chromosome"/>
</dbReference>
<proteinExistence type="predicted"/>
<dbReference type="STRING" id="679937.Bcop_1846"/>
<dbReference type="Gene3D" id="3.40.50.300">
    <property type="entry name" value="P-loop containing nucleotide triphosphate hydrolases"/>
    <property type="match status" value="1"/>
</dbReference>
<dbReference type="PANTHER" id="PTHR40396:SF1">
    <property type="entry name" value="ATPASE AAA-TYPE CORE DOMAIN-CONTAINING PROTEIN"/>
    <property type="match status" value="1"/>
</dbReference>
<dbReference type="InterPro" id="IPR027417">
    <property type="entry name" value="P-loop_NTPase"/>
</dbReference>
<evidence type="ECO:0000313" key="2">
    <source>
        <dbReference type="EMBL" id="EGJ72034.1"/>
    </source>
</evidence>
<dbReference type="SUPFAM" id="SSF52540">
    <property type="entry name" value="P-loop containing nucleoside triphosphate hydrolases"/>
    <property type="match status" value="1"/>
</dbReference>
<dbReference type="HOGENOM" id="CLU_046693_2_0_10"/>
<name>F3ZRU5_9BACE</name>
<sequence length="439" mass="50697">MLIQFSVQNYKTFKEQNTISLVASYDKELSHNKFSTKFDVEVLKSAVIYGANASGKTKFVEALAFMKYFVLNSAIYTQKGDSIPIEPFQLNTESIHEPSRFEIIFSYKEVLYRYGYEVSRSEVVSEWLYYKPNVREVELFFRDRQTFTTHKNYFKQGKILIDKKMVRNNALLISAAAQFNDKISIQVIEWFRNLKVLEGLESRKYQGETMSMINGDAKKTVLKALEAADLGIEDLKLVEMGLEELPESVKNEITTQMNKDREAKFKIFSDVSTVRKVYDKNKKEVSITNLSMESDESAGTQKYFALIGPILEALKNGNTLVIDELDSNLHPILMCNIISLFNSEVTNRNNAQLIFNTHDTSLISSERNLFRRDQIWFVQKDLFGEAKLYSLADFKTDTVRKEDDFEFKYLLGKFGGVPYTINFETTIASLLWGDDEKKK</sequence>
<dbReference type="GO" id="GO:0005524">
    <property type="term" value="F:ATP binding"/>
    <property type="evidence" value="ECO:0007669"/>
    <property type="project" value="InterPro"/>
</dbReference>
<dbReference type="GO" id="GO:0016887">
    <property type="term" value="F:ATP hydrolysis activity"/>
    <property type="evidence" value="ECO:0007669"/>
    <property type="project" value="InterPro"/>
</dbReference>
<organism evidence="2 3">
    <name type="scientific">Bacteroides coprosuis DSM 18011</name>
    <dbReference type="NCBI Taxonomy" id="679937"/>
    <lineage>
        <taxon>Bacteria</taxon>
        <taxon>Pseudomonadati</taxon>
        <taxon>Bacteroidota</taxon>
        <taxon>Bacteroidia</taxon>
        <taxon>Bacteroidales</taxon>
        <taxon>Bacteroidaceae</taxon>
        <taxon>Bacteroides</taxon>
    </lineage>
</organism>
<dbReference type="OrthoDB" id="9809324at2"/>
<dbReference type="InterPro" id="IPR003959">
    <property type="entry name" value="ATPase_AAA_core"/>
</dbReference>
<evidence type="ECO:0000313" key="3">
    <source>
        <dbReference type="Proteomes" id="UP000018439"/>
    </source>
</evidence>
<dbReference type="AlphaFoldDB" id="F3ZRU5"/>
<dbReference type="EMBL" id="CM001167">
    <property type="protein sequence ID" value="EGJ72034.1"/>
    <property type="molecule type" value="Genomic_DNA"/>
</dbReference>
<dbReference type="eggNOG" id="COG1106">
    <property type="taxonomic scope" value="Bacteria"/>
</dbReference>
<reference evidence="2 3" key="1">
    <citation type="journal article" date="2011" name="Stand. Genomic Sci.">
        <title>Non-contiguous finished genome sequence of Bacteroides coprosuis type strain (PC139).</title>
        <authorList>
            <person name="Land M."/>
            <person name="Held B."/>
            <person name="Gronow S."/>
            <person name="Abt B."/>
            <person name="Lucas S."/>
            <person name="Del Rio T.G."/>
            <person name="Nolan M."/>
            <person name="Tice H."/>
            <person name="Cheng J.F."/>
            <person name="Pitluck S."/>
            <person name="Liolios K."/>
            <person name="Pagani I."/>
            <person name="Ivanova N."/>
            <person name="Mavromatis K."/>
            <person name="Mikhailova N."/>
            <person name="Pati A."/>
            <person name="Tapia R."/>
            <person name="Han C."/>
            <person name="Goodwin L."/>
            <person name="Chen A."/>
            <person name="Palaniappan K."/>
            <person name="Hauser L."/>
            <person name="Brambilla E.M."/>
            <person name="Rohde M."/>
            <person name="Goker M."/>
            <person name="Detter J.C."/>
            <person name="Woyke T."/>
            <person name="Bristow J."/>
            <person name="Eisen J.A."/>
            <person name="Markowitz V."/>
            <person name="Hugenholtz P."/>
            <person name="Kyrpides N.C."/>
            <person name="Klenk H.P."/>
            <person name="Lapidus A."/>
        </authorList>
    </citation>
    <scope>NUCLEOTIDE SEQUENCE</scope>
    <source>
        <strain evidence="2 3">DSM 18011</strain>
    </source>
</reference>
<gene>
    <name evidence="2" type="ORF">Bcop_1846</name>
</gene>
<dbReference type="PANTHER" id="PTHR40396">
    <property type="entry name" value="ATPASE-LIKE PROTEIN"/>
    <property type="match status" value="1"/>
</dbReference>
<feature type="domain" description="ATPase AAA-type core" evidence="1">
    <location>
        <begin position="46"/>
        <end position="364"/>
    </location>
</feature>